<organism evidence="2 3">
    <name type="scientific">Flemingia macrophylla</name>
    <dbReference type="NCBI Taxonomy" id="520843"/>
    <lineage>
        <taxon>Eukaryota</taxon>
        <taxon>Viridiplantae</taxon>
        <taxon>Streptophyta</taxon>
        <taxon>Embryophyta</taxon>
        <taxon>Tracheophyta</taxon>
        <taxon>Spermatophyta</taxon>
        <taxon>Magnoliopsida</taxon>
        <taxon>eudicotyledons</taxon>
        <taxon>Gunneridae</taxon>
        <taxon>Pentapetalae</taxon>
        <taxon>rosids</taxon>
        <taxon>fabids</taxon>
        <taxon>Fabales</taxon>
        <taxon>Fabaceae</taxon>
        <taxon>Papilionoideae</taxon>
        <taxon>50 kb inversion clade</taxon>
        <taxon>NPAAA clade</taxon>
        <taxon>indigoferoid/millettioid clade</taxon>
        <taxon>Phaseoleae</taxon>
        <taxon>Flemingia</taxon>
    </lineage>
</organism>
<name>A0ABD1MEL0_9FABA</name>
<sequence>MSMAALAASRDIRAAKAVREMAWEQLHSKSWHSVLSMWRNAYSMACLHVAHLHYTNDDFREALRVLDSIVEKVEK</sequence>
<feature type="domain" description="DM8" evidence="1">
    <location>
        <begin position="2"/>
        <end position="67"/>
    </location>
</feature>
<dbReference type="Proteomes" id="UP001603857">
    <property type="component" value="Unassembled WGS sequence"/>
</dbReference>
<dbReference type="Pfam" id="PF24472">
    <property type="entry name" value="ARM_KDM8_N"/>
    <property type="match status" value="1"/>
</dbReference>
<evidence type="ECO:0000259" key="1">
    <source>
        <dbReference type="Pfam" id="PF24472"/>
    </source>
</evidence>
<gene>
    <name evidence="2" type="ORF">Fmac_015387</name>
</gene>
<accession>A0ABD1MEL0</accession>
<comment type="caution">
    <text evidence="2">The sequence shown here is derived from an EMBL/GenBank/DDBJ whole genome shotgun (WGS) entry which is preliminary data.</text>
</comment>
<proteinExistence type="predicted"/>
<evidence type="ECO:0000313" key="3">
    <source>
        <dbReference type="Proteomes" id="UP001603857"/>
    </source>
</evidence>
<protein>
    <recommendedName>
        <fullName evidence="1">DM8 domain-containing protein</fullName>
    </recommendedName>
</protein>
<keyword evidence="3" id="KW-1185">Reference proteome</keyword>
<reference evidence="2 3" key="1">
    <citation type="submission" date="2024-08" db="EMBL/GenBank/DDBJ databases">
        <title>Insights into the chromosomal genome structure of Flemingia macrophylla.</title>
        <authorList>
            <person name="Ding Y."/>
            <person name="Zhao Y."/>
            <person name="Bi W."/>
            <person name="Wu M."/>
            <person name="Zhao G."/>
            <person name="Gong Y."/>
            <person name="Li W."/>
            <person name="Zhang P."/>
        </authorList>
    </citation>
    <scope>NUCLEOTIDE SEQUENCE [LARGE SCALE GENOMIC DNA]</scope>
    <source>
        <strain evidence="2">DYQJB</strain>
        <tissue evidence="2">Leaf</tissue>
    </source>
</reference>
<evidence type="ECO:0000313" key="2">
    <source>
        <dbReference type="EMBL" id="KAL2334174.1"/>
    </source>
</evidence>
<dbReference type="InterPro" id="IPR056520">
    <property type="entry name" value="ARM_KDM8_N"/>
</dbReference>
<dbReference type="EMBL" id="JBGMDY010000005">
    <property type="protein sequence ID" value="KAL2334174.1"/>
    <property type="molecule type" value="Genomic_DNA"/>
</dbReference>
<dbReference type="AlphaFoldDB" id="A0ABD1MEL0"/>